<dbReference type="EMBL" id="BONY01000015">
    <property type="protein sequence ID" value="GIH04860.1"/>
    <property type="molecule type" value="Genomic_DNA"/>
</dbReference>
<sequence>MNGILVAGVGNIFLGDDGFGVEVASRLSTHPGSPLPEGIKVRDFGIRGMHLAYELLDGYDGLILVDAVQRGGEPGEVYLIEPDLDDLPASEAPAMDAHSMSPDTVFALLKALGGTVKHLYVVGCEPADLGERMGLSPAVAAAVDGAVLLVRDLALQLHARREDPIIA</sequence>
<dbReference type="NCBIfam" id="TIGR00072">
    <property type="entry name" value="hydrog_prot"/>
    <property type="match status" value="1"/>
</dbReference>
<dbReference type="GO" id="GO:0016485">
    <property type="term" value="P:protein processing"/>
    <property type="evidence" value="ECO:0007669"/>
    <property type="project" value="TreeGrafter"/>
</dbReference>
<evidence type="ECO:0000313" key="6">
    <source>
        <dbReference type="Proteomes" id="UP000612899"/>
    </source>
</evidence>
<evidence type="ECO:0000256" key="2">
    <source>
        <dbReference type="ARBA" id="ARBA00022670"/>
    </source>
</evidence>
<dbReference type="PANTHER" id="PTHR30302">
    <property type="entry name" value="HYDROGENASE 1 MATURATION PROTEASE"/>
    <property type="match status" value="1"/>
</dbReference>
<keyword evidence="3" id="KW-0064">Aspartyl protease</keyword>
<dbReference type="GO" id="GO:0008047">
    <property type="term" value="F:enzyme activator activity"/>
    <property type="evidence" value="ECO:0007669"/>
    <property type="project" value="InterPro"/>
</dbReference>
<dbReference type="CDD" id="cd06068">
    <property type="entry name" value="H2MP_like-1"/>
    <property type="match status" value="1"/>
</dbReference>
<keyword evidence="2" id="KW-0645">Protease</keyword>
<dbReference type="InterPro" id="IPR023430">
    <property type="entry name" value="Pept_HybD-like_dom_sf"/>
</dbReference>
<evidence type="ECO:0000256" key="4">
    <source>
        <dbReference type="ARBA" id="ARBA00022801"/>
    </source>
</evidence>
<keyword evidence="6" id="KW-1185">Reference proteome</keyword>
<dbReference type="PRINTS" id="PR00446">
    <property type="entry name" value="HYDRGNUPTAKE"/>
</dbReference>
<dbReference type="SUPFAM" id="SSF53163">
    <property type="entry name" value="HybD-like"/>
    <property type="match status" value="1"/>
</dbReference>
<comment type="caution">
    <text evidence="5">The sequence shown here is derived from an EMBL/GenBank/DDBJ whole genome shotgun (WGS) entry which is preliminary data.</text>
</comment>
<dbReference type="PANTHER" id="PTHR30302:SF1">
    <property type="entry name" value="HYDROGENASE 2 MATURATION PROTEASE"/>
    <property type="match status" value="1"/>
</dbReference>
<reference evidence="5" key="1">
    <citation type="submission" date="2021-01" db="EMBL/GenBank/DDBJ databases">
        <title>Whole genome shotgun sequence of Rhizocola hellebori NBRC 109834.</title>
        <authorList>
            <person name="Komaki H."/>
            <person name="Tamura T."/>
        </authorList>
    </citation>
    <scope>NUCLEOTIDE SEQUENCE</scope>
    <source>
        <strain evidence="5">NBRC 109834</strain>
    </source>
</reference>
<dbReference type="InterPro" id="IPR000671">
    <property type="entry name" value="Peptidase_A31"/>
</dbReference>
<proteinExistence type="inferred from homology"/>
<gene>
    <name evidence="5" type="ORF">Rhe02_29270</name>
</gene>
<comment type="similarity">
    <text evidence="1">Belongs to the peptidase A31 family.</text>
</comment>
<dbReference type="GO" id="GO:0004190">
    <property type="term" value="F:aspartic-type endopeptidase activity"/>
    <property type="evidence" value="ECO:0007669"/>
    <property type="project" value="UniProtKB-KW"/>
</dbReference>
<keyword evidence="4" id="KW-0378">Hydrolase</keyword>
<name>A0A8J3Q6R2_9ACTN</name>
<dbReference type="Proteomes" id="UP000612899">
    <property type="component" value="Unassembled WGS sequence"/>
</dbReference>
<dbReference type="RefSeq" id="WP_203908736.1">
    <property type="nucleotide sequence ID" value="NZ_BONY01000015.1"/>
</dbReference>
<protein>
    <submittedName>
        <fullName evidence="5">Peptidase M52</fullName>
    </submittedName>
</protein>
<dbReference type="Gene3D" id="3.40.50.1450">
    <property type="entry name" value="HybD-like"/>
    <property type="match status" value="1"/>
</dbReference>
<evidence type="ECO:0000256" key="1">
    <source>
        <dbReference type="ARBA" id="ARBA00006814"/>
    </source>
</evidence>
<dbReference type="Pfam" id="PF01750">
    <property type="entry name" value="HycI"/>
    <property type="match status" value="1"/>
</dbReference>
<evidence type="ECO:0000256" key="3">
    <source>
        <dbReference type="ARBA" id="ARBA00022750"/>
    </source>
</evidence>
<evidence type="ECO:0000313" key="5">
    <source>
        <dbReference type="EMBL" id="GIH04860.1"/>
    </source>
</evidence>
<organism evidence="5 6">
    <name type="scientific">Rhizocola hellebori</name>
    <dbReference type="NCBI Taxonomy" id="1392758"/>
    <lineage>
        <taxon>Bacteria</taxon>
        <taxon>Bacillati</taxon>
        <taxon>Actinomycetota</taxon>
        <taxon>Actinomycetes</taxon>
        <taxon>Micromonosporales</taxon>
        <taxon>Micromonosporaceae</taxon>
        <taxon>Rhizocola</taxon>
    </lineage>
</organism>
<accession>A0A8J3Q6R2</accession>
<dbReference type="AlphaFoldDB" id="A0A8J3Q6R2"/>